<dbReference type="GO" id="GO:0005840">
    <property type="term" value="C:ribosome"/>
    <property type="evidence" value="ECO:0007669"/>
    <property type="project" value="UniProtKB-KW"/>
</dbReference>
<dbReference type="InterPro" id="IPR008991">
    <property type="entry name" value="Translation_prot_SH3-like_sf"/>
</dbReference>
<dbReference type="NCBIfam" id="TIGR01079">
    <property type="entry name" value="rplX_bact"/>
    <property type="match status" value="1"/>
</dbReference>
<proteinExistence type="inferred from homology"/>
<dbReference type="SUPFAM" id="SSF50104">
    <property type="entry name" value="Translation proteins SH3-like domain"/>
    <property type="match status" value="1"/>
</dbReference>
<dbReference type="GO" id="GO:0019843">
    <property type="term" value="F:rRNA binding"/>
    <property type="evidence" value="ECO:0007669"/>
    <property type="project" value="UniProtKB-UniRule"/>
</dbReference>
<evidence type="ECO:0000256" key="5">
    <source>
        <dbReference type="HAMAP-Rule" id="MF_01326"/>
    </source>
</evidence>
<dbReference type="Gene3D" id="2.30.30.30">
    <property type="match status" value="1"/>
</dbReference>
<evidence type="ECO:0000256" key="4">
    <source>
        <dbReference type="ARBA" id="ARBA00035206"/>
    </source>
</evidence>
<dbReference type="InterPro" id="IPR014722">
    <property type="entry name" value="Rib_uL2_dom2"/>
</dbReference>
<dbReference type="InterPro" id="IPR005825">
    <property type="entry name" value="Ribosomal_uL24_CS"/>
</dbReference>
<dbReference type="GO" id="GO:1990904">
    <property type="term" value="C:ribonucleoprotein complex"/>
    <property type="evidence" value="ECO:0007669"/>
    <property type="project" value="UniProtKB-KW"/>
</dbReference>
<dbReference type="InterPro" id="IPR057264">
    <property type="entry name" value="Ribosomal_uL24_C"/>
</dbReference>
<dbReference type="SMART" id="SM00739">
    <property type="entry name" value="KOW"/>
    <property type="match status" value="1"/>
</dbReference>
<dbReference type="InterPro" id="IPR003256">
    <property type="entry name" value="Ribosomal_uL24"/>
</dbReference>
<comment type="function">
    <text evidence="5">One of two assembly initiator proteins, it binds directly to the 5'-end of the 23S rRNA, where it nucleates assembly of the 50S subunit.</text>
</comment>
<dbReference type="GO" id="GO:0003735">
    <property type="term" value="F:structural constituent of ribosome"/>
    <property type="evidence" value="ECO:0007669"/>
    <property type="project" value="InterPro"/>
</dbReference>
<organism evidence="8">
    <name type="scientific">uncultured delta proteobacterium Rifle_16ft_4_minimus_184</name>
    <dbReference type="NCBI Taxonomy" id="1665175"/>
    <lineage>
        <taxon>Bacteria</taxon>
        <taxon>Deltaproteobacteria</taxon>
        <taxon>environmental samples</taxon>
    </lineage>
</organism>
<comment type="subunit">
    <text evidence="5">Part of the 50S ribosomal subunit.</text>
</comment>
<feature type="domain" description="KOW" evidence="7">
    <location>
        <begin position="8"/>
        <end position="35"/>
    </location>
</feature>
<reference evidence="8" key="1">
    <citation type="journal article" date="2015" name="ISME J.">
        <title>Aquifer environment selects for microbial species cohorts in sediment and groundwater.</title>
        <authorList>
            <person name="Hug L.A."/>
            <person name="Thomas B.C."/>
            <person name="Brown C.T."/>
            <person name="Frischkorn K.R."/>
            <person name="Williams K.H."/>
            <person name="Tringe S.G."/>
            <person name="Banfield J.F."/>
        </authorList>
    </citation>
    <scope>NUCLEOTIDE SEQUENCE</scope>
</reference>
<dbReference type="Pfam" id="PF00467">
    <property type="entry name" value="KOW"/>
    <property type="match status" value="1"/>
</dbReference>
<evidence type="ECO:0000256" key="1">
    <source>
        <dbReference type="ARBA" id="ARBA00010618"/>
    </source>
</evidence>
<dbReference type="GO" id="GO:0006412">
    <property type="term" value="P:translation"/>
    <property type="evidence" value="ECO:0007669"/>
    <property type="project" value="UniProtKB-UniRule"/>
</dbReference>
<dbReference type="PROSITE" id="PS01108">
    <property type="entry name" value="RIBOSOMAL_L24"/>
    <property type="match status" value="1"/>
</dbReference>
<keyword evidence="2 5" id="KW-0689">Ribosomal protein</keyword>
<dbReference type="AlphaFoldDB" id="A0A0H4T3Y3"/>
<dbReference type="PANTHER" id="PTHR12903">
    <property type="entry name" value="MITOCHONDRIAL RIBOSOMAL PROTEIN L24"/>
    <property type="match status" value="1"/>
</dbReference>
<keyword evidence="5" id="KW-0699">rRNA-binding</keyword>
<dbReference type="HAMAP" id="MF_01326_B">
    <property type="entry name" value="Ribosomal_uL24_B"/>
    <property type="match status" value="1"/>
</dbReference>
<protein>
    <recommendedName>
        <fullName evidence="4 5">Large ribosomal subunit protein uL24</fullName>
    </recommendedName>
</protein>
<evidence type="ECO:0000256" key="2">
    <source>
        <dbReference type="ARBA" id="ARBA00022980"/>
    </source>
</evidence>
<sequence>MEAANKLQIRKNDIVKVIAGREKGKVGRVLKVDREKARVVIEKLNMVKRHIKPGKTHPQGGIVEKEAALSYSNVLVMCDKCNKPTRIAMAVDGAGKRSRVCKRCGDVLEAKKK</sequence>
<dbReference type="CDD" id="cd06089">
    <property type="entry name" value="KOW_RPL26"/>
    <property type="match status" value="1"/>
</dbReference>
<accession>A0A0H4T3Y3</accession>
<evidence type="ECO:0000256" key="3">
    <source>
        <dbReference type="ARBA" id="ARBA00023274"/>
    </source>
</evidence>
<comment type="function">
    <text evidence="5">One of the proteins that surrounds the polypeptide exit tunnel on the outside of the subunit.</text>
</comment>
<dbReference type="EMBL" id="KT006965">
    <property type="protein sequence ID" value="AKQ01435.1"/>
    <property type="molecule type" value="Genomic_DNA"/>
</dbReference>
<dbReference type="InterPro" id="IPR005824">
    <property type="entry name" value="KOW"/>
</dbReference>
<evidence type="ECO:0000256" key="6">
    <source>
        <dbReference type="RuleBase" id="RU003477"/>
    </source>
</evidence>
<name>A0A0H4T3Y3_9DELT</name>
<keyword evidence="5" id="KW-0694">RNA-binding</keyword>
<keyword evidence="3 5" id="KW-0687">Ribonucleoprotein</keyword>
<evidence type="ECO:0000313" key="8">
    <source>
        <dbReference type="EMBL" id="AKQ01435.1"/>
    </source>
</evidence>
<evidence type="ECO:0000259" key="7">
    <source>
        <dbReference type="SMART" id="SM00739"/>
    </source>
</evidence>
<dbReference type="InterPro" id="IPR041988">
    <property type="entry name" value="Ribosomal_uL24_KOW"/>
</dbReference>
<comment type="similarity">
    <text evidence="1 5 6">Belongs to the universal ribosomal protein uL24 family.</text>
</comment>
<gene>
    <name evidence="5 8" type="primary">rplX</name>
</gene>
<dbReference type="Pfam" id="PF17136">
    <property type="entry name" value="ribosomal_L24"/>
    <property type="match status" value="1"/>
</dbReference>